<keyword evidence="4" id="KW-1185">Reference proteome</keyword>
<feature type="domain" description="Transcription elongation factor GreA/GreB C-terminal" evidence="2">
    <location>
        <begin position="83"/>
        <end position="151"/>
    </location>
</feature>
<feature type="region of interest" description="Disordered" evidence="1">
    <location>
        <begin position="1"/>
        <end position="28"/>
    </location>
</feature>
<dbReference type="PANTHER" id="PTHR30437">
    <property type="entry name" value="TRANSCRIPTION ELONGATION FACTOR GREA"/>
    <property type="match status" value="1"/>
</dbReference>
<dbReference type="PANTHER" id="PTHR30437:SF6">
    <property type="entry name" value="TRANSCRIPTION ELONGATION FACTOR GREB"/>
    <property type="match status" value="1"/>
</dbReference>
<dbReference type="OrthoDB" id="8537952at2"/>
<gene>
    <name evidence="3" type="ORF">D3876_07090</name>
</gene>
<name>A0A418WS13_9SPHN</name>
<dbReference type="RefSeq" id="WP_119760647.1">
    <property type="nucleotide sequence ID" value="NZ_QYUM01000002.1"/>
</dbReference>
<dbReference type="InterPro" id="IPR001437">
    <property type="entry name" value="Tscrpt_elong_fac_GreA/B_C"/>
</dbReference>
<reference evidence="3 4" key="1">
    <citation type="submission" date="2018-09" db="EMBL/GenBank/DDBJ databases">
        <authorList>
            <person name="Zhu H."/>
        </authorList>
    </citation>
    <scope>NUCLEOTIDE SEQUENCE [LARGE SCALE GENOMIC DNA]</scope>
    <source>
        <strain evidence="3 4">K2R01-6</strain>
    </source>
</reference>
<dbReference type="AlphaFoldDB" id="A0A418WS13"/>
<evidence type="ECO:0000313" key="3">
    <source>
        <dbReference type="EMBL" id="RJF94021.1"/>
    </source>
</evidence>
<dbReference type="EMBL" id="QYUM01000002">
    <property type="protein sequence ID" value="RJF94021.1"/>
    <property type="molecule type" value="Genomic_DNA"/>
</dbReference>
<evidence type="ECO:0000256" key="1">
    <source>
        <dbReference type="SAM" id="MobiDB-lite"/>
    </source>
</evidence>
<dbReference type="Pfam" id="PF01272">
    <property type="entry name" value="GreA_GreB"/>
    <property type="match status" value="1"/>
</dbReference>
<dbReference type="InterPro" id="IPR023459">
    <property type="entry name" value="Tscrpt_elong_fac_GreA/B_fam"/>
</dbReference>
<dbReference type="GO" id="GO:0016301">
    <property type="term" value="F:kinase activity"/>
    <property type="evidence" value="ECO:0007669"/>
    <property type="project" value="UniProtKB-KW"/>
</dbReference>
<feature type="compositionally biased region" description="Basic and acidic residues" evidence="1">
    <location>
        <begin position="1"/>
        <end position="18"/>
    </location>
</feature>
<sequence length="156" mass="16787">MSVAFRRDVDEEHLEPRPELPVPPGPNLVTPRGMTLIEARVAEFETALTAAATEEETKAIERDLRYWRARRATAQVMPAFVGDTIRFGARVTYQDAAGKTHRVDLVGADEAGPAEGRIAFTSPLARALIGAAEGDLIDFGGKTEALEVVSIGAISD</sequence>
<dbReference type="GO" id="GO:0032784">
    <property type="term" value="P:regulation of DNA-templated transcription elongation"/>
    <property type="evidence" value="ECO:0007669"/>
    <property type="project" value="InterPro"/>
</dbReference>
<dbReference type="GO" id="GO:0070063">
    <property type="term" value="F:RNA polymerase binding"/>
    <property type="evidence" value="ECO:0007669"/>
    <property type="project" value="InterPro"/>
</dbReference>
<comment type="caution">
    <text evidence="3">The sequence shown here is derived from an EMBL/GenBank/DDBJ whole genome shotgun (WGS) entry which is preliminary data.</text>
</comment>
<keyword evidence="3" id="KW-0418">Kinase</keyword>
<proteinExistence type="predicted"/>
<organism evidence="3 4">
    <name type="scientific">Sphingomonas cavernae</name>
    <dbReference type="NCBI Taxonomy" id="2320861"/>
    <lineage>
        <taxon>Bacteria</taxon>
        <taxon>Pseudomonadati</taxon>
        <taxon>Pseudomonadota</taxon>
        <taxon>Alphaproteobacteria</taxon>
        <taxon>Sphingomonadales</taxon>
        <taxon>Sphingomonadaceae</taxon>
        <taxon>Sphingomonas</taxon>
    </lineage>
</organism>
<dbReference type="GO" id="GO:0006354">
    <property type="term" value="P:DNA-templated transcription elongation"/>
    <property type="evidence" value="ECO:0007669"/>
    <property type="project" value="TreeGrafter"/>
</dbReference>
<evidence type="ECO:0000259" key="2">
    <source>
        <dbReference type="Pfam" id="PF01272"/>
    </source>
</evidence>
<dbReference type="GO" id="GO:0003677">
    <property type="term" value="F:DNA binding"/>
    <property type="evidence" value="ECO:0007669"/>
    <property type="project" value="InterPro"/>
</dbReference>
<protein>
    <submittedName>
        <fullName evidence="3">Nucleoside-diphosphate kinase</fullName>
    </submittedName>
</protein>
<dbReference type="SUPFAM" id="SSF54534">
    <property type="entry name" value="FKBP-like"/>
    <property type="match status" value="1"/>
</dbReference>
<accession>A0A418WS13</accession>
<evidence type="ECO:0000313" key="4">
    <source>
        <dbReference type="Proteomes" id="UP000286100"/>
    </source>
</evidence>
<keyword evidence="3" id="KW-0808">Transferase</keyword>
<dbReference type="InterPro" id="IPR036953">
    <property type="entry name" value="GreA/GreB_C_sf"/>
</dbReference>
<dbReference type="Gene3D" id="3.10.50.30">
    <property type="entry name" value="Transcription elongation factor, GreA/GreB, C-terminal domain"/>
    <property type="match status" value="1"/>
</dbReference>
<dbReference type="Proteomes" id="UP000286100">
    <property type="component" value="Unassembled WGS sequence"/>
</dbReference>